<dbReference type="PANTHER" id="PTHR34703">
    <property type="entry name" value="ANTIPORTER SUBUNIT MNHG2-RELATED"/>
    <property type="match status" value="1"/>
</dbReference>
<dbReference type="eggNOG" id="COG1320">
    <property type="taxonomic scope" value="Bacteria"/>
</dbReference>
<dbReference type="NCBIfam" id="TIGR01300">
    <property type="entry name" value="CPA3_mnhG_phaG"/>
    <property type="match status" value="1"/>
</dbReference>
<accession>E6VEH6</accession>
<keyword evidence="1" id="KW-1133">Transmembrane helix</keyword>
<keyword evidence="1" id="KW-0812">Transmembrane</keyword>
<reference evidence="2" key="1">
    <citation type="submission" date="2010-12" db="EMBL/GenBank/DDBJ databases">
        <title>Complete sequence of Rhodopseudomonas palustris DX-1.</title>
        <authorList>
            <consortium name="US DOE Joint Genome Institute"/>
            <person name="Lucas S."/>
            <person name="Copeland A."/>
            <person name="Lapidus A."/>
            <person name="Cheng J.-F."/>
            <person name="Goodwin L."/>
            <person name="Pitluck S."/>
            <person name="Misra M."/>
            <person name="Chertkov O."/>
            <person name="Detter J.C."/>
            <person name="Han C."/>
            <person name="Tapia R."/>
            <person name="Land M."/>
            <person name="Hauser L."/>
            <person name="Kyrpides N."/>
            <person name="Ivanova N."/>
            <person name="Ovchinnikova G."/>
            <person name="Logan B."/>
            <person name="Oda Y."/>
            <person name="Harwood C."/>
            <person name="Woyke T."/>
        </authorList>
    </citation>
    <scope>NUCLEOTIDE SEQUENCE [LARGE SCALE GENOMIC DNA]</scope>
    <source>
        <strain evidence="2">DX-1</strain>
    </source>
</reference>
<dbReference type="KEGG" id="rpx:Rpdx1_2417"/>
<dbReference type="STRING" id="652103.Rpdx1_2417"/>
<dbReference type="PANTHER" id="PTHR34703:SF1">
    <property type="entry name" value="ANTIPORTER SUBUNIT MNHG2-RELATED"/>
    <property type="match status" value="1"/>
</dbReference>
<keyword evidence="1" id="KW-0472">Membrane</keyword>
<feature type="transmembrane region" description="Helical" evidence="1">
    <location>
        <begin position="48"/>
        <end position="65"/>
    </location>
</feature>
<dbReference type="GO" id="GO:0015385">
    <property type="term" value="F:sodium:proton antiporter activity"/>
    <property type="evidence" value="ECO:0007669"/>
    <property type="project" value="TreeGrafter"/>
</dbReference>
<name>E6VEH6_RHOPX</name>
<gene>
    <name evidence="2" type="ordered locus">Rpdx1_2417</name>
</gene>
<evidence type="ECO:0000313" key="3">
    <source>
        <dbReference type="Proteomes" id="UP000001402"/>
    </source>
</evidence>
<sequence>MVWASEILVSVLILIGAFFLVVGSFGLVKLPDLMRRLHAPTKSTTLGIGSLLIASMLYFALLRGAPSLHELMISVFLFLTAPIAANMIAKAYMLRSRALHRSLPRPAHGGEWATYLPHAAGPATTAKAKHRPDDAGAIRER</sequence>
<dbReference type="HOGENOM" id="CLU_121334_1_1_5"/>
<feature type="transmembrane region" description="Helical" evidence="1">
    <location>
        <begin position="6"/>
        <end position="28"/>
    </location>
</feature>
<evidence type="ECO:0000313" key="2">
    <source>
        <dbReference type="EMBL" id="ADU44008.1"/>
    </source>
</evidence>
<proteinExistence type="predicted"/>
<dbReference type="EMBL" id="CP002418">
    <property type="protein sequence ID" value="ADU44008.1"/>
    <property type="molecule type" value="Genomic_DNA"/>
</dbReference>
<dbReference type="OrthoDB" id="4427992at2"/>
<dbReference type="AlphaFoldDB" id="E6VEH6"/>
<dbReference type="InterPro" id="IPR005133">
    <property type="entry name" value="PhaG_MnhG_YufB"/>
</dbReference>
<evidence type="ECO:0000256" key="1">
    <source>
        <dbReference type="SAM" id="Phobius"/>
    </source>
</evidence>
<dbReference type="Proteomes" id="UP000001402">
    <property type="component" value="Chromosome"/>
</dbReference>
<protein>
    <submittedName>
        <fullName evidence="2">Monovalent cation/proton antiporter, MnhG/PhaG subunit</fullName>
    </submittedName>
</protein>
<dbReference type="Pfam" id="PF03334">
    <property type="entry name" value="PhaG_MnhG_YufB"/>
    <property type="match status" value="1"/>
</dbReference>
<dbReference type="BioCyc" id="RPAL652103:RPDX1_RS11855-MONOMER"/>
<dbReference type="NCBIfam" id="NF009316">
    <property type="entry name" value="PRK12674.1-5"/>
    <property type="match status" value="1"/>
</dbReference>
<feature type="transmembrane region" description="Helical" evidence="1">
    <location>
        <begin position="71"/>
        <end position="93"/>
    </location>
</feature>
<organism evidence="2 3">
    <name type="scientific">Rhodopseudomonas palustris (strain DX-1)</name>
    <dbReference type="NCBI Taxonomy" id="652103"/>
    <lineage>
        <taxon>Bacteria</taxon>
        <taxon>Pseudomonadati</taxon>
        <taxon>Pseudomonadota</taxon>
        <taxon>Alphaproteobacteria</taxon>
        <taxon>Hyphomicrobiales</taxon>
        <taxon>Nitrobacteraceae</taxon>
        <taxon>Rhodopseudomonas</taxon>
    </lineage>
</organism>